<organism evidence="1 2">
    <name type="scientific">Desulfofundulus luciae</name>
    <dbReference type="NCBI Taxonomy" id="74702"/>
    <lineage>
        <taxon>Bacteria</taxon>
        <taxon>Bacillati</taxon>
        <taxon>Bacillota</taxon>
        <taxon>Clostridia</taxon>
        <taxon>Eubacteriales</taxon>
        <taxon>Peptococcaceae</taxon>
        <taxon>Desulfofundulus</taxon>
    </lineage>
</organism>
<reference evidence="1 2" key="1">
    <citation type="submission" date="2023-07" db="EMBL/GenBank/DDBJ databases">
        <title>Genomic Encyclopedia of Type Strains, Phase IV (KMG-IV): sequencing the most valuable type-strain genomes for metagenomic binning, comparative biology and taxonomic classification.</title>
        <authorList>
            <person name="Goeker M."/>
        </authorList>
    </citation>
    <scope>NUCLEOTIDE SEQUENCE [LARGE SCALE GENOMIC DNA]</scope>
    <source>
        <strain evidence="1 2">DSM 12396</strain>
    </source>
</reference>
<keyword evidence="2" id="KW-1185">Reference proteome</keyword>
<comment type="caution">
    <text evidence="1">The sequence shown here is derived from an EMBL/GenBank/DDBJ whole genome shotgun (WGS) entry which is preliminary data.</text>
</comment>
<protein>
    <submittedName>
        <fullName evidence="1">Uncharacterized protein</fullName>
    </submittedName>
</protein>
<proteinExistence type="predicted"/>
<name>A0ABU0B0A3_9FIRM</name>
<gene>
    <name evidence="1" type="ORF">J2Z49_000818</name>
</gene>
<dbReference type="EMBL" id="JAUSUX010000004">
    <property type="protein sequence ID" value="MDQ0285714.1"/>
    <property type="molecule type" value="Genomic_DNA"/>
</dbReference>
<sequence length="78" mass="8189">MEDPGSAEAGGKGCPPKFSRCPERLGWAVIEQVPDCHPVVALLPGGALSHQGGEGGFSLVHKTAPHPGSRLILCRRHQ</sequence>
<dbReference type="Proteomes" id="UP001225644">
    <property type="component" value="Unassembled WGS sequence"/>
</dbReference>
<evidence type="ECO:0000313" key="2">
    <source>
        <dbReference type="Proteomes" id="UP001225644"/>
    </source>
</evidence>
<accession>A0ABU0B0A3</accession>
<evidence type="ECO:0000313" key="1">
    <source>
        <dbReference type="EMBL" id="MDQ0285714.1"/>
    </source>
</evidence>